<accession>A0A193LJL0</accession>
<dbReference type="InterPro" id="IPR011059">
    <property type="entry name" value="Metal-dep_hydrolase_composite"/>
</dbReference>
<dbReference type="RefSeq" id="WP_068618117.1">
    <property type="nucleotide sequence ID" value="NZ_CP016268.1"/>
</dbReference>
<feature type="signal peptide" evidence="1">
    <location>
        <begin position="1"/>
        <end position="21"/>
    </location>
</feature>
<dbReference type="Gene3D" id="3.20.20.140">
    <property type="entry name" value="Metal-dependent hydrolases"/>
    <property type="match status" value="1"/>
</dbReference>
<evidence type="ECO:0000313" key="3">
    <source>
        <dbReference type="EMBL" id="ANO52618.1"/>
    </source>
</evidence>
<dbReference type="EMBL" id="CP016268">
    <property type="protein sequence ID" value="ANO52618.1"/>
    <property type="molecule type" value="Genomic_DNA"/>
</dbReference>
<feature type="chain" id="PRO_5008260341" description="Amidohydrolase-related domain-containing protein" evidence="1">
    <location>
        <begin position="22"/>
        <end position="404"/>
    </location>
</feature>
<dbReference type="KEGG" id="woc:BA177_16780"/>
<dbReference type="AlphaFoldDB" id="A0A193LJL0"/>
<dbReference type="PANTHER" id="PTHR43135:SF3">
    <property type="entry name" value="ALPHA-D-RIBOSE 1-METHYLPHOSPHONATE 5-TRIPHOSPHATE DIPHOSPHATASE"/>
    <property type="match status" value="1"/>
</dbReference>
<sequence>MHQRILFATCLLLFALGSATASEQGNFALTNVHVFDGVSKRILRDATVLVADGRIEKVDRGIEVPAGYERIDGEGNYLMPGLFDVHTHLDNLESAERALDSGVTTVRSASVGAFQDVTLRELVRAGKVAGPDVLAAGVYVTPNLGDSVLADPRLVALSGGVNTDEELRLLVQINADRGADVIKTRGTERAGLPGTDPRQQVYTEHQLKVVVDEAARHDMSVLVHAHGDEGARAAVLAGARSIDHGTYLSEETLRLMKERGTWFVPTWVTMNEMNEEQYDYVLRLRGKHMVPHLEKAIRTAYRLGVRIATGADNYYQAESINRIAFEVEAFVRLGMTNFDALQTATVNSAELLGVDDRTGRIAVGYEADLILLPGNPLEDVAALQDVVMVISNGQIALRRIPFAL</sequence>
<dbReference type="GO" id="GO:0016810">
    <property type="term" value="F:hydrolase activity, acting on carbon-nitrogen (but not peptide) bonds"/>
    <property type="evidence" value="ECO:0007669"/>
    <property type="project" value="InterPro"/>
</dbReference>
<protein>
    <recommendedName>
        <fullName evidence="2">Amidohydrolase-related domain-containing protein</fullName>
    </recommendedName>
</protein>
<dbReference type="InterPro" id="IPR006680">
    <property type="entry name" value="Amidohydro-rel"/>
</dbReference>
<dbReference type="SUPFAM" id="SSF51338">
    <property type="entry name" value="Composite domain of metallo-dependent hydrolases"/>
    <property type="match status" value="1"/>
</dbReference>
<organism evidence="3 4">
    <name type="scientific">Woeseia oceani</name>
    <dbReference type="NCBI Taxonomy" id="1548547"/>
    <lineage>
        <taxon>Bacteria</taxon>
        <taxon>Pseudomonadati</taxon>
        <taxon>Pseudomonadota</taxon>
        <taxon>Gammaproteobacteria</taxon>
        <taxon>Woeseiales</taxon>
        <taxon>Woeseiaceae</taxon>
        <taxon>Woeseia</taxon>
    </lineage>
</organism>
<keyword evidence="4" id="KW-1185">Reference proteome</keyword>
<dbReference type="InterPro" id="IPR051781">
    <property type="entry name" value="Metallo-dep_Hydrolase"/>
</dbReference>
<reference evidence="3 4" key="1">
    <citation type="submission" date="2016-06" db="EMBL/GenBank/DDBJ databases">
        <title>Complete genome sequence of a deep-branching marine Gamma Proteobacterium Woeseia oceani type strain XK5.</title>
        <authorList>
            <person name="Mu D."/>
            <person name="Du Z."/>
        </authorList>
    </citation>
    <scope>NUCLEOTIDE SEQUENCE [LARGE SCALE GENOMIC DNA]</scope>
    <source>
        <strain evidence="3 4">XK5</strain>
    </source>
</reference>
<dbReference type="SUPFAM" id="SSF51556">
    <property type="entry name" value="Metallo-dependent hydrolases"/>
    <property type="match status" value="1"/>
</dbReference>
<dbReference type="OrthoDB" id="9782972at2"/>
<dbReference type="Pfam" id="PF01979">
    <property type="entry name" value="Amidohydro_1"/>
    <property type="match status" value="1"/>
</dbReference>
<keyword evidence="1" id="KW-0732">Signal</keyword>
<proteinExistence type="predicted"/>
<dbReference type="InterPro" id="IPR057744">
    <property type="entry name" value="OTAase-like"/>
</dbReference>
<evidence type="ECO:0000259" key="2">
    <source>
        <dbReference type="Pfam" id="PF01979"/>
    </source>
</evidence>
<dbReference type="Gene3D" id="2.30.40.10">
    <property type="entry name" value="Urease, subunit C, domain 1"/>
    <property type="match status" value="1"/>
</dbReference>
<evidence type="ECO:0000313" key="4">
    <source>
        <dbReference type="Proteomes" id="UP000092695"/>
    </source>
</evidence>
<evidence type="ECO:0000256" key="1">
    <source>
        <dbReference type="SAM" id="SignalP"/>
    </source>
</evidence>
<name>A0A193LJL0_9GAMM</name>
<gene>
    <name evidence="3" type="ORF">BA177_16780</name>
</gene>
<dbReference type="STRING" id="1548547.BA177_16780"/>
<dbReference type="PANTHER" id="PTHR43135">
    <property type="entry name" value="ALPHA-D-RIBOSE 1-METHYLPHOSPHONATE 5-TRIPHOSPHATE DIPHOSPHATASE"/>
    <property type="match status" value="1"/>
</dbReference>
<feature type="domain" description="Amidohydrolase-related" evidence="2">
    <location>
        <begin position="77"/>
        <end position="395"/>
    </location>
</feature>
<dbReference type="CDD" id="cd01299">
    <property type="entry name" value="Met_dep_hydrolase_A"/>
    <property type="match status" value="1"/>
</dbReference>
<dbReference type="Proteomes" id="UP000092695">
    <property type="component" value="Chromosome"/>
</dbReference>
<dbReference type="InterPro" id="IPR032466">
    <property type="entry name" value="Metal_Hydrolase"/>
</dbReference>